<dbReference type="EMBL" id="JAAIVJ010000009">
    <property type="protein sequence ID" value="NEY91483.1"/>
    <property type="molecule type" value="Genomic_DNA"/>
</dbReference>
<evidence type="ECO:0000313" key="2">
    <source>
        <dbReference type="Proteomes" id="UP000477782"/>
    </source>
</evidence>
<dbReference type="InterPro" id="IPR042557">
    <property type="entry name" value="SCO4226"/>
</dbReference>
<comment type="caution">
    <text evidence="1">The sequence shown here is derived from an EMBL/GenBank/DDBJ whole genome shotgun (WGS) entry which is preliminary data.</text>
</comment>
<dbReference type="Gene3D" id="3.30.70.3090">
    <property type="entry name" value="ORF SCO4226, nickel-binding ferredoxin-like monomer"/>
    <property type="match status" value="1"/>
</dbReference>
<keyword evidence="2" id="KW-1185">Reference proteome</keyword>
<sequence>MKRYIIEREVPGMGAMSLTELCGAARASNQALAQLAPRVQWNHSYVAADKTFCIYLAEDEDAVRDHARLSGFPATKITEIPIIIDPTTANN</sequence>
<accession>A0A6M0QXN9</accession>
<reference evidence="1 2" key="1">
    <citation type="submission" date="2020-02" db="EMBL/GenBank/DDBJ databases">
        <authorList>
            <person name="Chen W.-M."/>
        </authorList>
    </citation>
    <scope>NUCLEOTIDE SEQUENCE [LARGE SCALE GENOMIC DNA]</scope>
    <source>
        <strain evidence="1 2">KMS-5</strain>
    </source>
</reference>
<evidence type="ECO:0000313" key="1">
    <source>
        <dbReference type="EMBL" id="NEY91483.1"/>
    </source>
</evidence>
<dbReference type="AlphaFoldDB" id="A0A6M0QXN9"/>
<organism evidence="1 2">
    <name type="scientific">Tabrizicola oligotrophica</name>
    <dbReference type="NCBI Taxonomy" id="2710650"/>
    <lineage>
        <taxon>Bacteria</taxon>
        <taxon>Pseudomonadati</taxon>
        <taxon>Pseudomonadota</taxon>
        <taxon>Alphaproteobacteria</taxon>
        <taxon>Rhodobacterales</taxon>
        <taxon>Paracoccaceae</taxon>
        <taxon>Tabrizicola</taxon>
    </lineage>
</organism>
<dbReference type="Pfam" id="PF14026">
    <property type="entry name" value="SCO4226-like"/>
    <property type="match status" value="1"/>
</dbReference>
<proteinExistence type="predicted"/>
<dbReference type="InterPro" id="IPR025336">
    <property type="entry name" value="SCO4226-like"/>
</dbReference>
<protein>
    <submittedName>
        <fullName evidence="1">DUF4242 domain-containing protein</fullName>
    </submittedName>
</protein>
<dbReference type="Proteomes" id="UP000477782">
    <property type="component" value="Unassembled WGS sequence"/>
</dbReference>
<name>A0A6M0QXN9_9RHOB</name>
<gene>
    <name evidence="1" type="ORF">G4Z14_14350</name>
</gene>